<evidence type="ECO:0000313" key="6">
    <source>
        <dbReference type="Proteomes" id="UP000440694"/>
    </source>
</evidence>
<dbReference type="InterPro" id="IPR000160">
    <property type="entry name" value="GGDEF_dom"/>
</dbReference>
<dbReference type="AlphaFoldDB" id="A0A6I3KES6"/>
<feature type="transmembrane region" description="Helical" evidence="3">
    <location>
        <begin position="94"/>
        <end position="113"/>
    </location>
</feature>
<dbReference type="CDD" id="cd01949">
    <property type="entry name" value="GGDEF"/>
    <property type="match status" value="1"/>
</dbReference>
<dbReference type="SUPFAM" id="SSF55073">
    <property type="entry name" value="Nucleotide cyclase"/>
    <property type="match status" value="1"/>
</dbReference>
<name>A0A6I3KES6_9HYPH</name>
<keyword evidence="6" id="KW-1185">Reference proteome</keyword>
<dbReference type="PANTHER" id="PTHR45138">
    <property type="entry name" value="REGULATORY COMPONENTS OF SENSORY TRANSDUCTION SYSTEM"/>
    <property type="match status" value="1"/>
</dbReference>
<keyword evidence="3" id="KW-1133">Transmembrane helix</keyword>
<dbReference type="InterPro" id="IPR043128">
    <property type="entry name" value="Rev_trsase/Diguanyl_cyclase"/>
</dbReference>
<feature type="transmembrane region" description="Helical" evidence="3">
    <location>
        <begin position="119"/>
        <end position="138"/>
    </location>
</feature>
<feature type="transmembrane region" description="Helical" evidence="3">
    <location>
        <begin position="35"/>
        <end position="58"/>
    </location>
</feature>
<dbReference type="GO" id="GO:1902201">
    <property type="term" value="P:negative regulation of bacterial-type flagellum-dependent cell motility"/>
    <property type="evidence" value="ECO:0007669"/>
    <property type="project" value="TreeGrafter"/>
</dbReference>
<dbReference type="Pfam" id="PF00990">
    <property type="entry name" value="GGDEF"/>
    <property type="match status" value="1"/>
</dbReference>
<dbReference type="GO" id="GO:0005886">
    <property type="term" value="C:plasma membrane"/>
    <property type="evidence" value="ECO:0007669"/>
    <property type="project" value="TreeGrafter"/>
</dbReference>
<dbReference type="InterPro" id="IPR029787">
    <property type="entry name" value="Nucleotide_cyclase"/>
</dbReference>
<feature type="transmembrane region" description="Helical" evidence="3">
    <location>
        <begin position="6"/>
        <end position="28"/>
    </location>
</feature>
<dbReference type="PROSITE" id="PS50887">
    <property type="entry name" value="GGDEF"/>
    <property type="match status" value="1"/>
</dbReference>
<dbReference type="PANTHER" id="PTHR45138:SF9">
    <property type="entry name" value="DIGUANYLATE CYCLASE DGCM-RELATED"/>
    <property type="match status" value="1"/>
</dbReference>
<dbReference type="EMBL" id="WMBQ01000001">
    <property type="protein sequence ID" value="MTD94045.1"/>
    <property type="molecule type" value="Genomic_DNA"/>
</dbReference>
<evidence type="ECO:0000256" key="1">
    <source>
        <dbReference type="ARBA" id="ARBA00012528"/>
    </source>
</evidence>
<dbReference type="EC" id="2.7.7.65" evidence="1"/>
<accession>A0A6I3KES6</accession>
<feature type="transmembrane region" description="Helical" evidence="3">
    <location>
        <begin position="145"/>
        <end position="165"/>
    </location>
</feature>
<dbReference type="InterPro" id="IPR050469">
    <property type="entry name" value="Diguanylate_Cyclase"/>
</dbReference>
<dbReference type="NCBIfam" id="TIGR00254">
    <property type="entry name" value="GGDEF"/>
    <property type="match status" value="1"/>
</dbReference>
<reference evidence="5 6" key="1">
    <citation type="submission" date="2019-11" db="EMBL/GenBank/DDBJ databases">
        <title>Identification of a novel strain.</title>
        <authorList>
            <person name="Xu Q."/>
            <person name="Wang G."/>
        </authorList>
    </citation>
    <scope>NUCLEOTIDE SEQUENCE [LARGE SCALE GENOMIC DNA]</scope>
    <source>
        <strain evidence="6">xq</strain>
    </source>
</reference>
<feature type="transmembrane region" description="Helical" evidence="3">
    <location>
        <begin position="64"/>
        <end position="82"/>
    </location>
</feature>
<evidence type="ECO:0000313" key="5">
    <source>
        <dbReference type="EMBL" id="MTD94045.1"/>
    </source>
</evidence>
<dbReference type="SMART" id="SM00267">
    <property type="entry name" value="GGDEF"/>
    <property type="match status" value="1"/>
</dbReference>
<organism evidence="5 6">
    <name type="scientific">Hyphomicrobium album</name>
    <dbReference type="NCBI Taxonomy" id="2665159"/>
    <lineage>
        <taxon>Bacteria</taxon>
        <taxon>Pseudomonadati</taxon>
        <taxon>Pseudomonadota</taxon>
        <taxon>Alphaproteobacteria</taxon>
        <taxon>Hyphomicrobiales</taxon>
        <taxon>Hyphomicrobiaceae</taxon>
        <taxon>Hyphomicrobium</taxon>
    </lineage>
</organism>
<proteinExistence type="predicted"/>
<comment type="catalytic activity">
    <reaction evidence="2">
        <text>2 GTP = 3',3'-c-di-GMP + 2 diphosphate</text>
        <dbReference type="Rhea" id="RHEA:24898"/>
        <dbReference type="ChEBI" id="CHEBI:33019"/>
        <dbReference type="ChEBI" id="CHEBI:37565"/>
        <dbReference type="ChEBI" id="CHEBI:58805"/>
        <dbReference type="EC" id="2.7.7.65"/>
    </reaction>
</comment>
<dbReference type="Proteomes" id="UP000440694">
    <property type="component" value="Unassembled WGS sequence"/>
</dbReference>
<evidence type="ECO:0000256" key="2">
    <source>
        <dbReference type="ARBA" id="ARBA00034247"/>
    </source>
</evidence>
<dbReference type="RefSeq" id="WP_154738521.1">
    <property type="nucleotide sequence ID" value="NZ_WMBQ01000001.1"/>
</dbReference>
<feature type="domain" description="GGDEF" evidence="4">
    <location>
        <begin position="251"/>
        <end position="384"/>
    </location>
</feature>
<keyword evidence="3" id="KW-0812">Transmembrane</keyword>
<gene>
    <name evidence="5" type="ORF">GIW81_06805</name>
</gene>
<feature type="transmembrane region" description="Helical" evidence="3">
    <location>
        <begin position="185"/>
        <end position="208"/>
    </location>
</feature>
<dbReference type="GO" id="GO:0043709">
    <property type="term" value="P:cell adhesion involved in single-species biofilm formation"/>
    <property type="evidence" value="ECO:0007669"/>
    <property type="project" value="TreeGrafter"/>
</dbReference>
<comment type="caution">
    <text evidence="5">The sequence shown here is derived from an EMBL/GenBank/DDBJ whole genome shotgun (WGS) entry which is preliminary data.</text>
</comment>
<evidence type="ECO:0000259" key="4">
    <source>
        <dbReference type="PROSITE" id="PS50887"/>
    </source>
</evidence>
<keyword evidence="3" id="KW-0472">Membrane</keyword>
<evidence type="ECO:0000256" key="3">
    <source>
        <dbReference type="SAM" id="Phobius"/>
    </source>
</evidence>
<dbReference type="Gene3D" id="3.30.70.270">
    <property type="match status" value="1"/>
</dbReference>
<protein>
    <recommendedName>
        <fullName evidence="1">diguanylate cyclase</fullName>
        <ecNumber evidence="1">2.7.7.65</ecNumber>
    </recommendedName>
</protein>
<sequence>MTLDLPTISVVTFSATTIVGLVLCFVWWQERSSPLIGWWGVAQLVMASGIGFAAAASLSNSPQLVAFGQALMILSAAIMWMAVREFNGRSLNPLLVAVWPSGFVIASAFGVAQSLNGRLILSSTLLAALFLMTAFEFARAHSERLASRWPASLLLALIGAGYLTWMPLALTMPIKDVSHVYGSHWFPVVIVIAFLGRVALAFVILAMVKERQEMRQRLFALTDPLTGLPNRRALFEAADLVVLQDRVRKEDPLSVMLFDLDHFKKINDTYGHRFGDRVLQLFSQTLVDELDPDCTMGRLGGEEFAAIMPGTGLSVAAAKAECVRAAFAHAASFIDGMPVGGTVSIGVAAHDNIACDIGALFHRADGALYAAKQAGRNRVQVIGPQEGLQHEEREIDSVWYGERGPLLPAQRLSRRYRGTGADAA</sequence>
<dbReference type="FunFam" id="3.30.70.270:FF:000001">
    <property type="entry name" value="Diguanylate cyclase domain protein"/>
    <property type="match status" value="1"/>
</dbReference>
<dbReference type="GO" id="GO:0052621">
    <property type="term" value="F:diguanylate cyclase activity"/>
    <property type="evidence" value="ECO:0007669"/>
    <property type="project" value="UniProtKB-EC"/>
</dbReference>